<name>A0A368GBG6_ANCCA</name>
<feature type="compositionally biased region" description="Low complexity" evidence="1">
    <location>
        <begin position="22"/>
        <end position="32"/>
    </location>
</feature>
<evidence type="ECO:0000313" key="3">
    <source>
        <dbReference type="Proteomes" id="UP000252519"/>
    </source>
</evidence>
<evidence type="ECO:0000313" key="2">
    <source>
        <dbReference type="EMBL" id="RCN40345.1"/>
    </source>
</evidence>
<comment type="caution">
    <text evidence="2">The sequence shown here is derived from an EMBL/GenBank/DDBJ whole genome shotgun (WGS) entry which is preliminary data.</text>
</comment>
<dbReference type="EMBL" id="JOJR01000290">
    <property type="protein sequence ID" value="RCN40345.1"/>
    <property type="molecule type" value="Genomic_DNA"/>
</dbReference>
<dbReference type="Proteomes" id="UP000252519">
    <property type="component" value="Unassembled WGS sequence"/>
</dbReference>
<reference evidence="2 3" key="1">
    <citation type="submission" date="2014-10" db="EMBL/GenBank/DDBJ databases">
        <title>Draft genome of the hookworm Ancylostoma caninum.</title>
        <authorList>
            <person name="Mitreva M."/>
        </authorList>
    </citation>
    <scope>NUCLEOTIDE SEQUENCE [LARGE SCALE GENOMIC DNA]</scope>
    <source>
        <strain evidence="2 3">Baltimore</strain>
    </source>
</reference>
<proteinExistence type="predicted"/>
<evidence type="ECO:0000256" key="1">
    <source>
        <dbReference type="SAM" id="MobiDB-lite"/>
    </source>
</evidence>
<gene>
    <name evidence="2" type="ORF">ANCCAN_13731</name>
</gene>
<feature type="region of interest" description="Disordered" evidence="1">
    <location>
        <begin position="1"/>
        <end position="35"/>
    </location>
</feature>
<accession>A0A368GBG6</accession>
<sequence>MPTTTGSNHPGSSSKMRRTRSRSSTSCWQRSSGDVLCAGTSSRSALQLQNAYIF</sequence>
<dbReference type="AlphaFoldDB" id="A0A368GBG6"/>
<protein>
    <submittedName>
        <fullName evidence="2">Uncharacterized protein</fullName>
    </submittedName>
</protein>
<organism evidence="2 3">
    <name type="scientific">Ancylostoma caninum</name>
    <name type="common">Dog hookworm</name>
    <dbReference type="NCBI Taxonomy" id="29170"/>
    <lineage>
        <taxon>Eukaryota</taxon>
        <taxon>Metazoa</taxon>
        <taxon>Ecdysozoa</taxon>
        <taxon>Nematoda</taxon>
        <taxon>Chromadorea</taxon>
        <taxon>Rhabditida</taxon>
        <taxon>Rhabditina</taxon>
        <taxon>Rhabditomorpha</taxon>
        <taxon>Strongyloidea</taxon>
        <taxon>Ancylostomatidae</taxon>
        <taxon>Ancylostomatinae</taxon>
        <taxon>Ancylostoma</taxon>
    </lineage>
</organism>
<feature type="compositionally biased region" description="Polar residues" evidence="1">
    <location>
        <begin position="1"/>
        <end position="11"/>
    </location>
</feature>
<keyword evidence="3" id="KW-1185">Reference proteome</keyword>